<dbReference type="InterPro" id="IPR044068">
    <property type="entry name" value="CB"/>
</dbReference>
<dbReference type="SUPFAM" id="SSF56349">
    <property type="entry name" value="DNA breaking-rejoining enzymes"/>
    <property type="match status" value="1"/>
</dbReference>
<keyword evidence="2" id="KW-0233">DNA recombination</keyword>
<feature type="compositionally biased region" description="Basic and acidic residues" evidence="4">
    <location>
        <begin position="381"/>
        <end position="392"/>
    </location>
</feature>
<evidence type="ECO:0000256" key="4">
    <source>
        <dbReference type="SAM" id="MobiDB-lite"/>
    </source>
</evidence>
<dbReference type="GO" id="GO:0015074">
    <property type="term" value="P:DNA integration"/>
    <property type="evidence" value="ECO:0007669"/>
    <property type="project" value="InterPro"/>
</dbReference>
<accession>A0A7X5U213</accession>
<dbReference type="AlphaFoldDB" id="A0A7X5U213"/>
<evidence type="ECO:0000259" key="5">
    <source>
        <dbReference type="PROSITE" id="PS51900"/>
    </source>
</evidence>
<dbReference type="PROSITE" id="PS51900">
    <property type="entry name" value="CB"/>
    <property type="match status" value="1"/>
</dbReference>
<dbReference type="InterPro" id="IPR013762">
    <property type="entry name" value="Integrase-like_cat_sf"/>
</dbReference>
<evidence type="ECO:0000313" key="7">
    <source>
        <dbReference type="Proteomes" id="UP000547444"/>
    </source>
</evidence>
<evidence type="ECO:0000313" key="6">
    <source>
        <dbReference type="EMBL" id="NIH96930.1"/>
    </source>
</evidence>
<feature type="compositionally biased region" description="Basic and acidic residues" evidence="4">
    <location>
        <begin position="42"/>
        <end position="69"/>
    </location>
</feature>
<dbReference type="InterPro" id="IPR050090">
    <property type="entry name" value="Tyrosine_recombinase_XerCD"/>
</dbReference>
<feature type="region of interest" description="Disordered" evidence="4">
    <location>
        <begin position="377"/>
        <end position="402"/>
    </location>
</feature>
<dbReference type="GO" id="GO:0006310">
    <property type="term" value="P:DNA recombination"/>
    <property type="evidence" value="ECO:0007669"/>
    <property type="project" value="UniProtKB-KW"/>
</dbReference>
<evidence type="ECO:0000256" key="3">
    <source>
        <dbReference type="PROSITE-ProRule" id="PRU01248"/>
    </source>
</evidence>
<dbReference type="RefSeq" id="WP_167161574.1">
    <property type="nucleotide sequence ID" value="NZ_JAANOW010000002.1"/>
</dbReference>
<sequence>MAWIAAFEINRRDDRGRPIKAYRVERYEIARDVDGQPIPRYPNRDDSPPKRLRRRETFRTAESAQDRVNEINPKVARGQSPAAQRDAGNRPLSLYAQAWLDGLTGQVKPRVLTDYRANYRRYVAQPLGDRAVASITAADVRRWRAELMEPRPRPAHARPKAMTDAEAESVTLSRSTIKHAFETLRRILDVAVVDGAITANPCASVPRTRATDPDAEPFSARPLGAAEIAAVSDHIGTVQGHPIYGLVVLFTAFTGLRAGELAGLNVGDLMLPTISGSAGSVSVTRTRRAVRGGWETSTPKSTKSRRVVPIDGWLADDLRAYLANDHPHGDPASPDYDANAVLLPGRFGRSEALPEGFWRDDIEPVRNMVLDADAPISAKTGEPDRRYTRPDPHAPATRVAPSSGYKWSVPVNPAGIAKHYLAPALARSVSSMSGGTICGTRSRS</sequence>
<name>A0A7X5U213_9MYCO</name>
<proteinExistence type="predicted"/>
<reference evidence="6 7" key="1">
    <citation type="submission" date="2020-03" db="EMBL/GenBank/DDBJ databases">
        <title>Sequencing the genomes of 1000 actinobacteria strains.</title>
        <authorList>
            <person name="Klenk H.-P."/>
        </authorList>
    </citation>
    <scope>NUCLEOTIDE SEQUENCE [LARGE SCALE GENOMIC DNA]</scope>
    <source>
        <strain evidence="6 7">DSM 44556</strain>
    </source>
</reference>
<organism evidence="6 7">
    <name type="scientific">Mycolicibacterium fluoranthenivorans</name>
    <dbReference type="NCBI Taxonomy" id="258505"/>
    <lineage>
        <taxon>Bacteria</taxon>
        <taxon>Bacillati</taxon>
        <taxon>Actinomycetota</taxon>
        <taxon>Actinomycetes</taxon>
        <taxon>Mycobacteriales</taxon>
        <taxon>Mycobacteriaceae</taxon>
        <taxon>Mycolicibacterium</taxon>
    </lineage>
</organism>
<feature type="region of interest" description="Disordered" evidence="4">
    <location>
        <begin position="35"/>
        <end position="88"/>
    </location>
</feature>
<protein>
    <submittedName>
        <fullName evidence="6">Integrase</fullName>
    </submittedName>
</protein>
<dbReference type="PANTHER" id="PTHR30349">
    <property type="entry name" value="PHAGE INTEGRASE-RELATED"/>
    <property type="match status" value="1"/>
</dbReference>
<evidence type="ECO:0000256" key="1">
    <source>
        <dbReference type="ARBA" id="ARBA00023125"/>
    </source>
</evidence>
<keyword evidence="1 3" id="KW-0238">DNA-binding</keyword>
<dbReference type="PANTHER" id="PTHR30349:SF64">
    <property type="entry name" value="PROPHAGE INTEGRASE INTD-RELATED"/>
    <property type="match status" value="1"/>
</dbReference>
<dbReference type="InterPro" id="IPR010998">
    <property type="entry name" value="Integrase_recombinase_N"/>
</dbReference>
<dbReference type="Proteomes" id="UP000547444">
    <property type="component" value="Unassembled WGS sequence"/>
</dbReference>
<dbReference type="GO" id="GO:0003677">
    <property type="term" value="F:DNA binding"/>
    <property type="evidence" value="ECO:0007669"/>
    <property type="project" value="UniProtKB-UniRule"/>
</dbReference>
<feature type="domain" description="Core-binding (CB)" evidence="5">
    <location>
        <begin position="90"/>
        <end position="185"/>
    </location>
</feature>
<keyword evidence="7" id="KW-1185">Reference proteome</keyword>
<dbReference type="InterPro" id="IPR011010">
    <property type="entry name" value="DNA_brk_join_enz"/>
</dbReference>
<evidence type="ECO:0000256" key="2">
    <source>
        <dbReference type="ARBA" id="ARBA00023172"/>
    </source>
</evidence>
<gene>
    <name evidence="6" type="ORF">FHU31_003920</name>
</gene>
<dbReference type="Gene3D" id="1.10.150.130">
    <property type="match status" value="1"/>
</dbReference>
<dbReference type="Gene3D" id="1.10.443.10">
    <property type="entry name" value="Intergrase catalytic core"/>
    <property type="match status" value="1"/>
</dbReference>
<comment type="caution">
    <text evidence="6">The sequence shown here is derived from an EMBL/GenBank/DDBJ whole genome shotgun (WGS) entry which is preliminary data.</text>
</comment>
<dbReference type="EMBL" id="JAANOW010000002">
    <property type="protein sequence ID" value="NIH96930.1"/>
    <property type="molecule type" value="Genomic_DNA"/>
</dbReference>